<accession>X1DXK4</accession>
<dbReference type="AlphaFoldDB" id="X1DXK4"/>
<name>X1DXK4_9ZZZZ</name>
<dbReference type="PROSITE" id="PS50113">
    <property type="entry name" value="PAC"/>
    <property type="match status" value="1"/>
</dbReference>
<dbReference type="InterPro" id="IPR001610">
    <property type="entry name" value="PAC"/>
</dbReference>
<evidence type="ECO:0000313" key="2">
    <source>
        <dbReference type="EMBL" id="GAH25761.1"/>
    </source>
</evidence>
<dbReference type="InterPro" id="IPR013655">
    <property type="entry name" value="PAS_fold_3"/>
</dbReference>
<dbReference type="InterPro" id="IPR000700">
    <property type="entry name" value="PAS-assoc_C"/>
</dbReference>
<dbReference type="InterPro" id="IPR035965">
    <property type="entry name" value="PAS-like_dom_sf"/>
</dbReference>
<reference evidence="2" key="1">
    <citation type="journal article" date="2014" name="Front. Microbiol.">
        <title>High frequency of phylogenetically diverse reductive dehalogenase-homologous genes in deep subseafloor sedimentary metagenomes.</title>
        <authorList>
            <person name="Kawai M."/>
            <person name="Futagami T."/>
            <person name="Toyoda A."/>
            <person name="Takaki Y."/>
            <person name="Nishi S."/>
            <person name="Hori S."/>
            <person name="Arai W."/>
            <person name="Tsubouchi T."/>
            <person name="Morono Y."/>
            <person name="Uchiyama I."/>
            <person name="Ito T."/>
            <person name="Fujiyama A."/>
            <person name="Inagaki F."/>
            <person name="Takami H."/>
        </authorList>
    </citation>
    <scope>NUCLEOTIDE SEQUENCE</scope>
    <source>
        <strain evidence="2">Expedition CK06-06</strain>
    </source>
</reference>
<dbReference type="Pfam" id="PF08447">
    <property type="entry name" value="PAS_3"/>
    <property type="match status" value="1"/>
</dbReference>
<feature type="non-terminal residue" evidence="2">
    <location>
        <position position="65"/>
    </location>
</feature>
<feature type="domain" description="PAC" evidence="1">
    <location>
        <begin position="19"/>
        <end position="65"/>
    </location>
</feature>
<dbReference type="Gene3D" id="3.30.450.20">
    <property type="entry name" value="PAS domain"/>
    <property type="match status" value="1"/>
</dbReference>
<feature type="non-terminal residue" evidence="2">
    <location>
        <position position="1"/>
    </location>
</feature>
<sequence length="65" mass="7522">DDVSNTTKILFDGFKRGRGEAEFRLKHKDGHWLWFEGKGKTFSNNDGDLKAIIISRDINERKLAE</sequence>
<organism evidence="2">
    <name type="scientific">marine sediment metagenome</name>
    <dbReference type="NCBI Taxonomy" id="412755"/>
    <lineage>
        <taxon>unclassified sequences</taxon>
        <taxon>metagenomes</taxon>
        <taxon>ecological metagenomes</taxon>
    </lineage>
</organism>
<dbReference type="EMBL" id="BART01041424">
    <property type="protein sequence ID" value="GAH25761.1"/>
    <property type="molecule type" value="Genomic_DNA"/>
</dbReference>
<dbReference type="NCBIfam" id="TIGR00229">
    <property type="entry name" value="sensory_box"/>
    <property type="match status" value="1"/>
</dbReference>
<dbReference type="SMART" id="SM00086">
    <property type="entry name" value="PAC"/>
    <property type="match status" value="1"/>
</dbReference>
<comment type="caution">
    <text evidence="2">The sequence shown here is derived from an EMBL/GenBank/DDBJ whole genome shotgun (WGS) entry which is preliminary data.</text>
</comment>
<evidence type="ECO:0000259" key="1">
    <source>
        <dbReference type="PROSITE" id="PS50113"/>
    </source>
</evidence>
<dbReference type="InterPro" id="IPR000014">
    <property type="entry name" value="PAS"/>
</dbReference>
<proteinExistence type="predicted"/>
<gene>
    <name evidence="2" type="ORF">S01H4_66671</name>
</gene>
<dbReference type="SUPFAM" id="SSF55785">
    <property type="entry name" value="PYP-like sensor domain (PAS domain)"/>
    <property type="match status" value="1"/>
</dbReference>
<protein>
    <recommendedName>
        <fullName evidence="1">PAC domain-containing protein</fullName>
    </recommendedName>
</protein>